<feature type="domain" description="Galactose oxidase-like Early set" evidence="4">
    <location>
        <begin position="432"/>
        <end position="543"/>
    </location>
</feature>
<evidence type="ECO:0000313" key="6">
    <source>
        <dbReference type="Proteomes" id="UP000822688"/>
    </source>
</evidence>
<dbReference type="Proteomes" id="UP000822688">
    <property type="component" value="Chromosome 9"/>
</dbReference>
<dbReference type="Pfam" id="PF07250">
    <property type="entry name" value="Glyoxal_oxid_N"/>
    <property type="match status" value="1"/>
</dbReference>
<feature type="signal peptide" evidence="2">
    <location>
        <begin position="1"/>
        <end position="26"/>
    </location>
</feature>
<evidence type="ECO:0000313" key="5">
    <source>
        <dbReference type="EMBL" id="KAG0560890.1"/>
    </source>
</evidence>
<dbReference type="EMBL" id="CM026430">
    <property type="protein sequence ID" value="KAG0560890.1"/>
    <property type="molecule type" value="Genomic_DNA"/>
</dbReference>
<dbReference type="SUPFAM" id="SSF50965">
    <property type="entry name" value="Galactose oxidase, central domain"/>
    <property type="match status" value="1"/>
</dbReference>
<dbReference type="InterPro" id="IPR009880">
    <property type="entry name" value="Glyoxal_oxidase_N"/>
</dbReference>
<dbReference type="InterPro" id="IPR014756">
    <property type="entry name" value="Ig_E-set"/>
</dbReference>
<evidence type="ECO:0000256" key="2">
    <source>
        <dbReference type="SAM" id="SignalP"/>
    </source>
</evidence>
<protein>
    <recommendedName>
        <fullName evidence="7">Galactose oxidase</fullName>
    </recommendedName>
</protein>
<dbReference type="Gene3D" id="2.130.10.80">
    <property type="entry name" value="Galactose oxidase/kelch, beta-propeller"/>
    <property type="match status" value="1"/>
</dbReference>
<evidence type="ECO:0008006" key="7">
    <source>
        <dbReference type="Google" id="ProtNLM"/>
    </source>
</evidence>
<feature type="domain" description="Glyoxal oxidase N-terminal" evidence="3">
    <location>
        <begin position="43"/>
        <end position="427"/>
    </location>
</feature>
<dbReference type="InterPro" id="IPR013783">
    <property type="entry name" value="Ig-like_fold"/>
</dbReference>
<dbReference type="InterPro" id="IPR015202">
    <property type="entry name" value="GO-like_E_set"/>
</dbReference>
<feature type="chain" id="PRO_5035712657" description="Galactose oxidase" evidence="2">
    <location>
        <begin position="27"/>
        <end position="545"/>
    </location>
</feature>
<dbReference type="PANTHER" id="PTHR32208:SF98">
    <property type="entry name" value="GLYOXAL OXIDASE N-TERMINAL DOMAIN-CONTAINING PROTEIN"/>
    <property type="match status" value="1"/>
</dbReference>
<gene>
    <name evidence="5" type="ORF">KC19_9G022400</name>
</gene>
<dbReference type="CDD" id="cd02851">
    <property type="entry name" value="E_set_GO_C"/>
    <property type="match status" value="1"/>
</dbReference>
<name>A0A8T0GPF5_CERPU</name>
<keyword evidence="1 2" id="KW-0732">Signal</keyword>
<proteinExistence type="predicted"/>
<comment type="caution">
    <text evidence="5">The sequence shown here is derived from an EMBL/GenBank/DDBJ whole genome shotgun (WGS) entry which is preliminary data.</text>
</comment>
<organism evidence="5 6">
    <name type="scientific">Ceratodon purpureus</name>
    <name type="common">Fire moss</name>
    <name type="synonym">Dicranum purpureum</name>
    <dbReference type="NCBI Taxonomy" id="3225"/>
    <lineage>
        <taxon>Eukaryota</taxon>
        <taxon>Viridiplantae</taxon>
        <taxon>Streptophyta</taxon>
        <taxon>Embryophyta</taxon>
        <taxon>Bryophyta</taxon>
        <taxon>Bryophytina</taxon>
        <taxon>Bryopsida</taxon>
        <taxon>Dicranidae</taxon>
        <taxon>Pseudoditrichales</taxon>
        <taxon>Ditrichaceae</taxon>
        <taxon>Ceratodon</taxon>
    </lineage>
</organism>
<accession>A0A8T0GPF5</accession>
<evidence type="ECO:0000256" key="1">
    <source>
        <dbReference type="ARBA" id="ARBA00022729"/>
    </source>
</evidence>
<dbReference type="InterPro" id="IPR037293">
    <property type="entry name" value="Gal_Oxidase_central_sf"/>
</dbReference>
<evidence type="ECO:0000259" key="4">
    <source>
        <dbReference type="Pfam" id="PF09118"/>
    </source>
</evidence>
<dbReference type="InterPro" id="IPR011043">
    <property type="entry name" value="Gal_Oxase/kelch_b-propeller"/>
</dbReference>
<dbReference type="SUPFAM" id="SSF81296">
    <property type="entry name" value="E set domains"/>
    <property type="match status" value="1"/>
</dbReference>
<sequence>MDQLWRLSIGVMVVVAALASLQEVDAGLGSWRVVVQDSGISAMHAAVTPNVGSVVLLHYTNQGPSHIKFPGGRCRVTTYDKILKNDCFGHSVILNPVSGVVRPLMVMTDTQCSSGQFGADGVLYQTGGDTEGTKKTRTLSPNCYNVEPTTQICDWVQGNTDLKVGRWYSTNQLLPDGRQIIVGGRNTQTLEFAPPKASSQAITLGLLSKASLYPFVFLLPSGNLFIFAKTSSIIYNYQTNTVVRTFPNIAGNARTYPSGGSAVMLPLTWQDDYQSAKVLVCGGATSTSNTGATCSSSCGLISVTTAGSTWAMENMPMPRCMGDMLLLPDTNALIINGAQKGFQGWMKASVATKSPVLYEPAKAAGTRFTTLASTGVARVYHSTANLITDGSVMVAGSNTHQYYSFTKSSDPTNFPTELSVETFMPPYAGGGKPTIMTGNTAAKYGATLQLKFWDVPTTGQITWLFTMTAPAWSTHSYSHGQRLVTLKAGNFVTNSGIVKGNTVNINTADLVMPKYNTVLPAAYYMLWVVKNGNPSTSCIWVKISN</sequence>
<dbReference type="PANTHER" id="PTHR32208">
    <property type="entry name" value="SECRETED PROTEIN-RELATED"/>
    <property type="match status" value="1"/>
</dbReference>
<keyword evidence="6" id="KW-1185">Reference proteome</keyword>
<reference evidence="5" key="1">
    <citation type="submission" date="2020-06" db="EMBL/GenBank/DDBJ databases">
        <title>WGS assembly of Ceratodon purpureus strain R40.</title>
        <authorList>
            <person name="Carey S.B."/>
            <person name="Jenkins J."/>
            <person name="Shu S."/>
            <person name="Lovell J.T."/>
            <person name="Sreedasyam A."/>
            <person name="Maumus F."/>
            <person name="Tiley G.P."/>
            <person name="Fernandez-Pozo N."/>
            <person name="Barry K."/>
            <person name="Chen C."/>
            <person name="Wang M."/>
            <person name="Lipzen A."/>
            <person name="Daum C."/>
            <person name="Saski C.A."/>
            <person name="Payton A.C."/>
            <person name="Mcbreen J.C."/>
            <person name="Conrad R.E."/>
            <person name="Kollar L.M."/>
            <person name="Olsson S."/>
            <person name="Huttunen S."/>
            <person name="Landis J.B."/>
            <person name="Wickett N.J."/>
            <person name="Johnson M.G."/>
            <person name="Rensing S.A."/>
            <person name="Grimwood J."/>
            <person name="Schmutz J."/>
            <person name="Mcdaniel S.F."/>
        </authorList>
    </citation>
    <scope>NUCLEOTIDE SEQUENCE</scope>
    <source>
        <strain evidence="5">R40</strain>
    </source>
</reference>
<dbReference type="AlphaFoldDB" id="A0A8T0GPF5"/>
<dbReference type="Pfam" id="PF09118">
    <property type="entry name" value="GO-like_E_set"/>
    <property type="match status" value="1"/>
</dbReference>
<evidence type="ECO:0000259" key="3">
    <source>
        <dbReference type="Pfam" id="PF07250"/>
    </source>
</evidence>
<dbReference type="Gene3D" id="2.60.40.10">
    <property type="entry name" value="Immunoglobulins"/>
    <property type="match status" value="1"/>
</dbReference>